<dbReference type="Proteomes" id="UP000885148">
    <property type="component" value="Unassembled WGS sequence"/>
</dbReference>
<keyword evidence="12" id="KW-1185">Reference proteome</keyword>
<dbReference type="GO" id="GO:0019239">
    <property type="term" value="F:deaminase activity"/>
    <property type="evidence" value="ECO:0007669"/>
    <property type="project" value="TreeGrafter"/>
</dbReference>
<evidence type="ECO:0000313" key="11">
    <source>
        <dbReference type="Proteomes" id="UP000885148"/>
    </source>
</evidence>
<protein>
    <submittedName>
        <fullName evidence="2">Reactive intermediate deaminase TdcF</fullName>
    </submittedName>
    <submittedName>
        <fullName evidence="6">RidA family protein</fullName>
        <ecNumber evidence="7">3.5.-.-</ecNumber>
    </submittedName>
</protein>
<dbReference type="SUPFAM" id="SSF55298">
    <property type="entry name" value="YjgF-like"/>
    <property type="match status" value="1"/>
</dbReference>
<dbReference type="EMBL" id="JAWPBU010000025">
    <property type="protein sequence ID" value="MDW2760500.1"/>
    <property type="molecule type" value="Genomic_DNA"/>
</dbReference>
<evidence type="ECO:0000313" key="3">
    <source>
        <dbReference type="EMBL" id="ELV3681970.1"/>
    </source>
</evidence>
<proteinExistence type="inferred from homology"/>
<sequence length="131" mass="14053">MSADITLNSSAGSFPPAGHYSHSTTAGGFVFISGQLPVTFDGEKKADASFEDQTRLVLQNIDACLAGAGVSRQHLVSVRVYVTDMNQWPTFNKIYGEWIGDFRPSRAVAGVAELHYGFALEVEAMALAPQA</sequence>
<gene>
    <name evidence="2" type="ORF">AI2935V1_2743</name>
    <name evidence="8" type="ORF">HV178_12955</name>
    <name evidence="5" type="ORF">I9Y29_003565</name>
    <name evidence="6" type="ORF">KV121_000249</name>
    <name evidence="9" type="ORF">O4000_12990</name>
    <name evidence="4" type="ORF">P7U51_000671</name>
    <name evidence="7" type="ORF">RYZ67_18725</name>
    <name evidence="3" type="ORF">SGX49_004463</name>
</gene>
<dbReference type="EC" id="3.5.-.-" evidence="7"/>
<dbReference type="Gene3D" id="3.30.1330.40">
    <property type="entry name" value="RutC-like"/>
    <property type="match status" value="1"/>
</dbReference>
<evidence type="ECO:0000313" key="2">
    <source>
        <dbReference type="EMBL" id="CAH6593710.1"/>
    </source>
</evidence>
<dbReference type="RefSeq" id="WP_003029233.1">
    <property type="nucleotide sequence ID" value="NZ_AP026940.1"/>
</dbReference>
<dbReference type="InterPro" id="IPR006175">
    <property type="entry name" value="YjgF/YER057c/UK114"/>
</dbReference>
<dbReference type="GO" id="GO:0005829">
    <property type="term" value="C:cytosol"/>
    <property type="evidence" value="ECO:0007669"/>
    <property type="project" value="TreeGrafter"/>
</dbReference>
<dbReference type="EMBL" id="DACSXJ010000024">
    <property type="protein sequence ID" value="HAT3899103.1"/>
    <property type="molecule type" value="Genomic_DNA"/>
</dbReference>
<dbReference type="AlphaFoldDB" id="A0A0D7M1K0"/>
<dbReference type="EMBL" id="OW995941">
    <property type="protein sequence ID" value="CAH6593710.1"/>
    <property type="molecule type" value="Genomic_DNA"/>
</dbReference>
<comment type="similarity">
    <text evidence="1">Belongs to the RutC family.</text>
</comment>
<dbReference type="EMBL" id="DAESCB010000001">
    <property type="protein sequence ID" value="HBH7040267.1"/>
    <property type="molecule type" value="Genomic_DNA"/>
</dbReference>
<keyword evidence="7" id="KW-0378">Hydrolase</keyword>
<reference evidence="9" key="6">
    <citation type="submission" date="2022-12" db="EMBL/GenBank/DDBJ databases">
        <title>2953647.</title>
        <authorList>
            <person name="Hergert J."/>
            <person name="Casey R."/>
            <person name="Wagner J."/>
            <person name="Young E.L."/>
            <person name="Oakeson K.F."/>
        </authorList>
    </citation>
    <scope>NUCLEOTIDE SEQUENCE</scope>
    <source>
        <strain evidence="9">2953647</strain>
    </source>
</reference>
<evidence type="ECO:0000313" key="4">
    <source>
        <dbReference type="EMBL" id="EMM7456217.1"/>
    </source>
</evidence>
<dbReference type="EMBL" id="CP114564">
    <property type="protein sequence ID" value="WAZ55263.1"/>
    <property type="molecule type" value="Genomic_DNA"/>
</dbReference>
<reference evidence="4" key="8">
    <citation type="submission" date="2024-02" db="EMBL/GenBank/DDBJ databases">
        <authorList>
            <consortium name="Clinical and Environmental Microbiology Branch: Whole genome sequencing antimicrobial resistance pathogens in the healthcare setting"/>
        </authorList>
    </citation>
    <scope>NUCLEOTIDE SEQUENCE</scope>
    <source>
        <strain evidence="3">2023GN-00287</strain>
        <strain evidence="4">Whole organism</strain>
    </source>
</reference>
<dbReference type="Proteomes" id="UP001278087">
    <property type="component" value="Unassembled WGS sequence"/>
</dbReference>
<dbReference type="STRING" id="1333848.CFNIH1_17110"/>
<evidence type="ECO:0000313" key="12">
    <source>
        <dbReference type="Proteomes" id="UP001164536"/>
    </source>
</evidence>
<dbReference type="CDD" id="cd00448">
    <property type="entry name" value="YjgF_YER057c_UK114_family"/>
    <property type="match status" value="1"/>
</dbReference>
<evidence type="ECO:0000256" key="1">
    <source>
        <dbReference type="ARBA" id="ARBA00010552"/>
    </source>
</evidence>
<dbReference type="EMBL" id="ABLGCN030000001">
    <property type="protein sequence ID" value="EMM7456217.1"/>
    <property type="molecule type" value="Genomic_DNA"/>
</dbReference>
<dbReference type="EMBL" id="CP056573">
    <property type="protein sequence ID" value="QLV30833.1"/>
    <property type="molecule type" value="Genomic_DNA"/>
</dbReference>
<dbReference type="EMBL" id="ABOSXX010000033">
    <property type="protein sequence ID" value="ELV3681970.1"/>
    <property type="molecule type" value="Genomic_DNA"/>
</dbReference>
<dbReference type="Proteomes" id="UP000789647">
    <property type="component" value="Chromosome"/>
</dbReference>
<evidence type="ECO:0000313" key="6">
    <source>
        <dbReference type="EMBL" id="HBH7040267.1"/>
    </source>
</evidence>
<reference evidence="6" key="4">
    <citation type="submission" date="2021-07" db="EMBL/GenBank/DDBJ databases">
        <authorList>
            <consortium name="NCBI Pathogen Detection Project"/>
        </authorList>
    </citation>
    <scope>NUCLEOTIDE SEQUENCE</scope>
    <source>
        <strain evidence="6">91871</strain>
        <strain evidence="5">O50</strain>
    </source>
</reference>
<reference evidence="8" key="3">
    <citation type="journal article" date="2021" name="Microb. Genom.">
        <title>A genomic epidemiological study shows that prevalence of antimicrobial resistance in Enterobacterales is associated with the livestock host, as well as antimicrobial usage.</title>
        <authorList>
            <person name="AbuOun M."/>
            <person name="Jones H."/>
            <person name="Stubberfield E."/>
            <person name="Gilson D."/>
            <person name="Shaw L.P."/>
            <person name="Hubbard A.T.M."/>
            <person name="Chau K.K."/>
            <person name="Sebra R."/>
            <person name="Peto T.E.A."/>
            <person name="Crook D.W."/>
            <person name="Read D.S."/>
            <person name="Gweon H.S."/>
            <person name="Walker A.S."/>
            <person name="Stoesser N."/>
            <person name="Smith R.P."/>
            <person name="Anjum M.F."/>
            <person name="On Behalf Of The Rehab Consortium."/>
        </authorList>
    </citation>
    <scope>NUCLEOTIDE SEQUENCE</scope>
    <source>
        <strain evidence="8">RHBSTW-00370</strain>
    </source>
</reference>
<dbReference type="Proteomes" id="UP001279522">
    <property type="component" value="Unassembled WGS sequence"/>
</dbReference>
<dbReference type="PANTHER" id="PTHR11803">
    <property type="entry name" value="2-IMINOBUTANOATE/2-IMINOPROPANOATE DEAMINASE RIDA"/>
    <property type="match status" value="1"/>
</dbReference>
<dbReference type="InterPro" id="IPR035959">
    <property type="entry name" value="RutC-like_sf"/>
</dbReference>
<evidence type="ECO:0000313" key="9">
    <source>
        <dbReference type="EMBL" id="WAZ55263.1"/>
    </source>
</evidence>
<reference evidence="10" key="2">
    <citation type="submission" date="2020-06" db="EMBL/GenBank/DDBJ databases">
        <title>REHAB project genomes.</title>
        <authorList>
            <person name="Shaw L.P."/>
        </authorList>
    </citation>
    <scope>NUCLEOTIDE SEQUENCE [LARGE SCALE GENOMIC DNA]</scope>
    <source>
        <strain evidence="10">RHBSTW-00370</strain>
    </source>
</reference>
<dbReference type="Proteomes" id="UP001164536">
    <property type="component" value="Chromosome"/>
</dbReference>
<reference evidence="6" key="1">
    <citation type="journal article" date="2018" name="Genome Biol.">
        <title>SKESA: strategic k-mer extension for scrupulous assemblies.</title>
        <authorList>
            <person name="Souvorov A."/>
            <person name="Agarwala R."/>
            <person name="Lipman D.J."/>
        </authorList>
    </citation>
    <scope>NUCLEOTIDE SEQUENCE</scope>
    <source>
        <strain evidence="6">91871</strain>
        <strain evidence="5">O50</strain>
    </source>
</reference>
<dbReference type="Proteomes" id="UP000512222">
    <property type="component" value="Chromosome"/>
</dbReference>
<dbReference type="Proteomes" id="UP001169574">
    <property type="component" value="Unassembled WGS sequence"/>
</dbReference>
<name>A0A0D7M1K0_CITFR</name>
<reference evidence="2" key="5">
    <citation type="submission" date="2022-05" db="EMBL/GenBank/DDBJ databases">
        <authorList>
            <person name="Alioto T."/>
            <person name="Alioto T."/>
            <person name="Gomez Garrido J."/>
        </authorList>
    </citation>
    <scope>NUCLEOTIDE SEQUENCE</scope>
    <source>
        <strain evidence="2">112</strain>
    </source>
</reference>
<evidence type="ECO:0000313" key="10">
    <source>
        <dbReference type="Proteomes" id="UP000512222"/>
    </source>
</evidence>
<dbReference type="OrthoDB" id="9803101at2"/>
<evidence type="ECO:0000313" key="7">
    <source>
        <dbReference type="EMBL" id="MDW2760500.1"/>
    </source>
</evidence>
<evidence type="ECO:0000313" key="5">
    <source>
        <dbReference type="EMBL" id="HAT3899103.1"/>
    </source>
</evidence>
<evidence type="ECO:0000313" key="8">
    <source>
        <dbReference type="EMBL" id="QLV30833.1"/>
    </source>
</evidence>
<dbReference type="Pfam" id="PF01042">
    <property type="entry name" value="Ribonuc_L-PSP"/>
    <property type="match status" value="1"/>
</dbReference>
<accession>A0A0D7M1K0</accession>
<organism evidence="6 11">
    <name type="scientific">Citrobacter freundii</name>
    <dbReference type="NCBI Taxonomy" id="546"/>
    <lineage>
        <taxon>Bacteria</taxon>
        <taxon>Pseudomonadati</taxon>
        <taxon>Pseudomonadota</taxon>
        <taxon>Gammaproteobacteria</taxon>
        <taxon>Enterobacterales</taxon>
        <taxon>Enterobacteriaceae</taxon>
        <taxon>Citrobacter</taxon>
        <taxon>Citrobacter freundii complex</taxon>
    </lineage>
</organism>
<reference evidence="7" key="7">
    <citation type="submission" date="2023-10" db="EMBL/GenBank/DDBJ databases">
        <title>Fecal carriage and genetic characteristics of carbapenem-resistant Enterobacterales among healthy adults from four provinces of China.</title>
        <authorList>
            <person name="Li Y."/>
            <person name="Zhang R."/>
        </authorList>
    </citation>
    <scope>NUCLEOTIDE SEQUENCE</scope>
    <source>
        <strain evidence="7">HN-136</strain>
    </source>
</reference>
<dbReference type="Proteomes" id="UP000855471">
    <property type="component" value="Unassembled WGS sequence"/>
</dbReference>
<dbReference type="PANTHER" id="PTHR11803:SF58">
    <property type="entry name" value="PROTEIN HMF1-RELATED"/>
    <property type="match status" value="1"/>
</dbReference>